<accession>A0A0U1KRT4</accession>
<gene>
    <name evidence="1" type="ORF">SpAn4DRAFT_4623</name>
</gene>
<organism evidence="1 2">
    <name type="scientific">Sporomusa ovata</name>
    <dbReference type="NCBI Taxonomy" id="2378"/>
    <lineage>
        <taxon>Bacteria</taxon>
        <taxon>Bacillati</taxon>
        <taxon>Bacillota</taxon>
        <taxon>Negativicutes</taxon>
        <taxon>Selenomonadales</taxon>
        <taxon>Sporomusaceae</taxon>
        <taxon>Sporomusa</taxon>
    </lineage>
</organism>
<name>A0A0U1KRT4_9FIRM</name>
<reference evidence="2" key="1">
    <citation type="submission" date="2015-03" db="EMBL/GenBank/DDBJ databases">
        <authorList>
            <person name="Nijsse Bart"/>
        </authorList>
    </citation>
    <scope>NUCLEOTIDE SEQUENCE [LARGE SCALE GENOMIC DNA]</scope>
</reference>
<dbReference type="AlphaFoldDB" id="A0A0U1KRT4"/>
<keyword evidence="2" id="KW-1185">Reference proteome</keyword>
<sequence>MLNRRITLSILLIVLIVLAAYGTEYLAKNRGLHTATMITIQSNNKTAALFGVDVLRQLDAGGPGLFAVLAAAGIDRFSKVEVKGIKNNTVYQINIDEINKELNLRFTDRGTVNLCNNKANKAILVEDVNEINAVN</sequence>
<dbReference type="Proteomes" id="UP000049855">
    <property type="component" value="Unassembled WGS sequence"/>
</dbReference>
<dbReference type="EMBL" id="CTRP01000002">
    <property type="protein sequence ID" value="CQR70111.1"/>
    <property type="molecule type" value="Genomic_DNA"/>
</dbReference>
<evidence type="ECO:0000313" key="2">
    <source>
        <dbReference type="Proteomes" id="UP000049855"/>
    </source>
</evidence>
<protein>
    <submittedName>
        <fullName evidence="1">Uncharacterized protein</fullName>
    </submittedName>
</protein>
<evidence type="ECO:0000313" key="1">
    <source>
        <dbReference type="EMBL" id="CQR70111.1"/>
    </source>
</evidence>
<proteinExistence type="predicted"/>
<dbReference type="RefSeq" id="WP_028971790.1">
    <property type="nucleotide sequence ID" value="NZ_CTRP01000002.1"/>
</dbReference>